<proteinExistence type="predicted"/>
<dbReference type="InterPro" id="IPR011989">
    <property type="entry name" value="ARM-like"/>
</dbReference>
<comment type="caution">
    <text evidence="2">The sequence shown here is derived from an EMBL/GenBank/DDBJ whole genome shotgun (WGS) entry which is preliminary data.</text>
</comment>
<evidence type="ECO:0000313" key="2">
    <source>
        <dbReference type="EMBL" id="RLN65704.1"/>
    </source>
</evidence>
<reference evidence="3 4" key="1">
    <citation type="submission" date="2018-07" db="EMBL/GenBank/DDBJ databases">
        <title>Genome sequencing of oomycete isolates from Chile give support for New Zealand origin for Phytophthora kernoviae and make available the first Nothophytophthora sp. genome.</title>
        <authorList>
            <person name="Studholme D.J."/>
            <person name="Sanfuentes E."/>
            <person name="Panda P."/>
            <person name="Hill R."/>
            <person name="Sambles C."/>
            <person name="Grant M."/>
            <person name="Williams N.M."/>
            <person name="Mcdougal R.L."/>
        </authorList>
    </citation>
    <scope>NUCLEOTIDE SEQUENCE [LARGE SCALE GENOMIC DNA]</scope>
    <source>
        <strain evidence="2">Chile6</strain>
        <strain evidence="1">Chile7</strain>
    </source>
</reference>
<accession>A0A3F2RWP9</accession>
<sequence>MHRVSDQLRDRHPYMDQEFQESYNPKEVTRAYGARAIPKYAELLAMEDLSDEDRCKALQDLRGLLSSPDAKYTAVMKELMFICSDLTHSISAEVRINSALVVASLVLFEMVLYPLLLLKVITNVAANDQAKHEAIQLDAVEICLKVLSKVLLGQVRCEPPSKRDELTRCVVSAVMALSTSEDAKPCVIEFGIDPLAQCLTHTSASVRQNASIAIHSVCDLPRGVAPFTQRLLHAPDLLVDVLGVKAVPALNKSVSSFDDEDTPAALKALSALQLKDAPGTASRIVQTLDMVANLIKLLIDGEVPAETQHEVADVLRRMSETDPNYRKRVGKMMLKHGISEPQFALITGLTIGEFEQLA</sequence>
<dbReference type="AlphaFoldDB" id="A0A3F2RWP9"/>
<organism evidence="2 3">
    <name type="scientific">Phytophthora kernoviae</name>
    <dbReference type="NCBI Taxonomy" id="325452"/>
    <lineage>
        <taxon>Eukaryota</taxon>
        <taxon>Sar</taxon>
        <taxon>Stramenopiles</taxon>
        <taxon>Oomycota</taxon>
        <taxon>Peronosporomycetes</taxon>
        <taxon>Peronosporales</taxon>
        <taxon>Peronosporaceae</taxon>
        <taxon>Phytophthora</taxon>
    </lineage>
</organism>
<dbReference type="Gene3D" id="1.25.10.10">
    <property type="entry name" value="Leucine-rich Repeat Variant"/>
    <property type="match status" value="1"/>
</dbReference>
<dbReference type="Proteomes" id="UP000277300">
    <property type="component" value="Unassembled WGS sequence"/>
</dbReference>
<dbReference type="PANTHER" id="PTHR15599:SF1">
    <property type="entry name" value="RADIAL SPOKE HEAD 14 HOMOLOG"/>
    <property type="match status" value="1"/>
</dbReference>
<dbReference type="OrthoDB" id="526070at2759"/>
<evidence type="ECO:0000313" key="1">
    <source>
        <dbReference type="EMBL" id="RLN47615.1"/>
    </source>
</evidence>
<dbReference type="Proteomes" id="UP000284657">
    <property type="component" value="Unassembled WGS sequence"/>
</dbReference>
<dbReference type="EMBL" id="MBAD02002426">
    <property type="protein sequence ID" value="RLN47615.1"/>
    <property type="molecule type" value="Genomic_DNA"/>
</dbReference>
<dbReference type="EMBL" id="MBDO02000049">
    <property type="protein sequence ID" value="RLN65704.1"/>
    <property type="molecule type" value="Genomic_DNA"/>
</dbReference>
<evidence type="ECO:0000313" key="3">
    <source>
        <dbReference type="Proteomes" id="UP000277300"/>
    </source>
</evidence>
<dbReference type="SUPFAM" id="SSF48371">
    <property type="entry name" value="ARM repeat"/>
    <property type="match status" value="1"/>
</dbReference>
<protein>
    <submittedName>
        <fullName evidence="2">Uncharacterized protein</fullName>
    </submittedName>
</protein>
<dbReference type="InterPro" id="IPR016024">
    <property type="entry name" value="ARM-type_fold"/>
</dbReference>
<name>A0A3F2RWP9_9STRA</name>
<gene>
    <name evidence="1" type="ORF">BBJ29_005631</name>
    <name evidence="2" type="ORF">BBP00_00002705</name>
</gene>
<evidence type="ECO:0000313" key="4">
    <source>
        <dbReference type="Proteomes" id="UP000284657"/>
    </source>
</evidence>
<dbReference type="PANTHER" id="PTHR15599">
    <property type="entry name" value="RTDR1"/>
    <property type="match status" value="1"/>
</dbReference>
<dbReference type="InterPro" id="IPR042856">
    <property type="entry name" value="RSP14"/>
</dbReference>